<evidence type="ECO:0000256" key="5">
    <source>
        <dbReference type="ARBA" id="ARBA00023274"/>
    </source>
</evidence>
<evidence type="ECO:0000256" key="1">
    <source>
        <dbReference type="ARBA" id="ARBA00010605"/>
    </source>
</evidence>
<dbReference type="GO" id="GO:0003735">
    <property type="term" value="F:structural constituent of ribosome"/>
    <property type="evidence" value="ECO:0007669"/>
    <property type="project" value="InterPro"/>
</dbReference>
<dbReference type="SUPFAM" id="SSF55658">
    <property type="entry name" value="L9 N-domain-like"/>
    <property type="match status" value="1"/>
</dbReference>
<feature type="domain" description="Ribosomal protein L9" evidence="9">
    <location>
        <begin position="13"/>
        <end position="40"/>
    </location>
</feature>
<dbReference type="Gene3D" id="3.40.5.10">
    <property type="entry name" value="Ribosomal protein L9, N-terminal domain"/>
    <property type="match status" value="1"/>
</dbReference>
<dbReference type="FunFam" id="3.40.5.10:FF:000002">
    <property type="entry name" value="50S ribosomal protein L9"/>
    <property type="match status" value="1"/>
</dbReference>
<evidence type="ECO:0000313" key="11">
    <source>
        <dbReference type="Proteomes" id="UP000037175"/>
    </source>
</evidence>
<dbReference type="Pfam" id="PF03948">
    <property type="entry name" value="Ribosomal_L9_C"/>
    <property type="match status" value="1"/>
</dbReference>
<keyword evidence="8" id="KW-0175">Coiled coil</keyword>
<keyword evidence="5 7" id="KW-0687">Ribonucleoprotein</keyword>
<comment type="caution">
    <text evidence="10">The sequence shown here is derived from an EMBL/GenBank/DDBJ whole genome shotgun (WGS) entry which is preliminary data.</text>
</comment>
<dbReference type="InterPro" id="IPR020594">
    <property type="entry name" value="Ribosomal_bL9_bac/chp"/>
</dbReference>
<proteinExistence type="inferred from homology"/>
<comment type="function">
    <text evidence="7">Binds to the 23S rRNA.</text>
</comment>
<dbReference type="InterPro" id="IPR036791">
    <property type="entry name" value="Ribosomal_bL9_C_sf"/>
</dbReference>
<reference evidence="11" key="1">
    <citation type="submission" date="2015-07" db="EMBL/GenBank/DDBJ databases">
        <title>Complete Genome of Thermincola ferriacetica strain Z-0001T.</title>
        <authorList>
            <person name="Lusk B."/>
            <person name="Badalamenti J.P."/>
            <person name="Parameswaran P."/>
            <person name="Bond D.R."/>
            <person name="Torres C.I."/>
        </authorList>
    </citation>
    <scope>NUCLEOTIDE SEQUENCE [LARGE SCALE GENOMIC DNA]</scope>
    <source>
        <strain evidence="11">Z-0001</strain>
    </source>
</reference>
<sequence>MKVILMEDVKKLGKKGDIVNVAEGYARNFLFPRNLAVEATQGNLKNLEQKKQAEMAKKAQLLQEAKNLAEKIEGLEIKVATKVGDGGKLFGSVTSKDVAEKLYEQHKIQVDKKKIEIDTIKTLGTYQASVKIHPEVQARFTVKVVEG</sequence>
<keyword evidence="11" id="KW-1185">Reference proteome</keyword>
<feature type="coiled-coil region" evidence="8">
    <location>
        <begin position="37"/>
        <end position="78"/>
    </location>
</feature>
<dbReference type="InterPro" id="IPR020070">
    <property type="entry name" value="Ribosomal_bL9_N"/>
</dbReference>
<keyword evidence="4 7" id="KW-0689">Ribosomal protein</keyword>
<evidence type="ECO:0000256" key="2">
    <source>
        <dbReference type="ARBA" id="ARBA00022730"/>
    </source>
</evidence>
<dbReference type="GO" id="GO:1990904">
    <property type="term" value="C:ribonucleoprotein complex"/>
    <property type="evidence" value="ECO:0007669"/>
    <property type="project" value="UniProtKB-KW"/>
</dbReference>
<dbReference type="InterPro" id="IPR009027">
    <property type="entry name" value="Ribosomal_bL9/RNase_H1_N"/>
</dbReference>
<dbReference type="RefSeq" id="WP_013121791.1">
    <property type="nucleotide sequence ID" value="NZ_LGTE01000009.1"/>
</dbReference>
<accession>A0A0L6W2C6</accession>
<dbReference type="GO" id="GO:0019843">
    <property type="term" value="F:rRNA binding"/>
    <property type="evidence" value="ECO:0007669"/>
    <property type="project" value="UniProtKB-UniRule"/>
</dbReference>
<dbReference type="EMBL" id="LGTE01000009">
    <property type="protein sequence ID" value="KNZ69732.1"/>
    <property type="molecule type" value="Genomic_DNA"/>
</dbReference>
<dbReference type="PANTHER" id="PTHR21368">
    <property type="entry name" value="50S RIBOSOMAL PROTEIN L9"/>
    <property type="match status" value="1"/>
</dbReference>
<dbReference type="PATRIC" id="fig|281456.6.peg.1656"/>
<gene>
    <name evidence="7" type="primary">rplI</name>
    <name evidence="10" type="ORF">Tfer_1547</name>
</gene>
<dbReference type="AlphaFoldDB" id="A0A0L6W2C6"/>
<name>A0A0L6W2C6_9FIRM</name>
<dbReference type="HAMAP" id="MF_00503">
    <property type="entry name" value="Ribosomal_bL9"/>
    <property type="match status" value="1"/>
</dbReference>
<dbReference type="InterPro" id="IPR020069">
    <property type="entry name" value="Ribosomal_bL9_C"/>
</dbReference>
<evidence type="ECO:0000313" key="10">
    <source>
        <dbReference type="EMBL" id="KNZ69732.1"/>
    </source>
</evidence>
<dbReference type="NCBIfam" id="TIGR00158">
    <property type="entry name" value="L9"/>
    <property type="match status" value="1"/>
</dbReference>
<keyword evidence="2 7" id="KW-0699">rRNA-binding</keyword>
<dbReference type="SUPFAM" id="SSF55653">
    <property type="entry name" value="Ribosomal protein L9 C-domain"/>
    <property type="match status" value="1"/>
</dbReference>
<dbReference type="Pfam" id="PF01281">
    <property type="entry name" value="Ribosomal_L9_N"/>
    <property type="match status" value="1"/>
</dbReference>
<protein>
    <recommendedName>
        <fullName evidence="6 7">Large ribosomal subunit protein bL9</fullName>
    </recommendedName>
</protein>
<dbReference type="GO" id="GO:0006412">
    <property type="term" value="P:translation"/>
    <property type="evidence" value="ECO:0007669"/>
    <property type="project" value="UniProtKB-UniRule"/>
</dbReference>
<dbReference type="InterPro" id="IPR036935">
    <property type="entry name" value="Ribosomal_bL9_N_sf"/>
</dbReference>
<evidence type="ECO:0000256" key="3">
    <source>
        <dbReference type="ARBA" id="ARBA00022884"/>
    </source>
</evidence>
<dbReference type="GO" id="GO:0005840">
    <property type="term" value="C:ribosome"/>
    <property type="evidence" value="ECO:0007669"/>
    <property type="project" value="UniProtKB-KW"/>
</dbReference>
<evidence type="ECO:0000256" key="4">
    <source>
        <dbReference type="ARBA" id="ARBA00022980"/>
    </source>
</evidence>
<evidence type="ECO:0000256" key="8">
    <source>
        <dbReference type="SAM" id="Coils"/>
    </source>
</evidence>
<dbReference type="InterPro" id="IPR000244">
    <property type="entry name" value="Ribosomal_bL9"/>
</dbReference>
<evidence type="ECO:0000256" key="7">
    <source>
        <dbReference type="HAMAP-Rule" id="MF_00503"/>
    </source>
</evidence>
<dbReference type="Gene3D" id="3.10.430.100">
    <property type="entry name" value="Ribosomal protein L9, C-terminal domain"/>
    <property type="match status" value="1"/>
</dbReference>
<evidence type="ECO:0000259" key="9">
    <source>
        <dbReference type="PROSITE" id="PS00651"/>
    </source>
</evidence>
<dbReference type="PROSITE" id="PS00651">
    <property type="entry name" value="RIBOSOMAL_L9"/>
    <property type="match status" value="1"/>
</dbReference>
<organism evidence="10 11">
    <name type="scientific">Thermincola ferriacetica</name>
    <dbReference type="NCBI Taxonomy" id="281456"/>
    <lineage>
        <taxon>Bacteria</taxon>
        <taxon>Bacillati</taxon>
        <taxon>Bacillota</taxon>
        <taxon>Clostridia</taxon>
        <taxon>Eubacteriales</taxon>
        <taxon>Thermincolaceae</taxon>
        <taxon>Thermincola</taxon>
    </lineage>
</organism>
<dbReference type="Proteomes" id="UP000037175">
    <property type="component" value="Unassembled WGS sequence"/>
</dbReference>
<comment type="similarity">
    <text evidence="1 7">Belongs to the bacterial ribosomal protein bL9 family.</text>
</comment>
<keyword evidence="3 7" id="KW-0694">RNA-binding</keyword>
<evidence type="ECO:0000256" key="6">
    <source>
        <dbReference type="ARBA" id="ARBA00035292"/>
    </source>
</evidence>